<dbReference type="RefSeq" id="XP_003058200.1">
    <property type="nucleotide sequence ID" value="XM_003058154.1"/>
</dbReference>
<feature type="region of interest" description="Disordered" evidence="2">
    <location>
        <begin position="191"/>
        <end position="221"/>
    </location>
</feature>
<dbReference type="InterPro" id="IPR015947">
    <property type="entry name" value="PUA-like_sf"/>
</dbReference>
<feature type="compositionally biased region" description="Low complexity" evidence="2">
    <location>
        <begin position="11"/>
        <end position="29"/>
    </location>
</feature>
<dbReference type="STRING" id="564608.C1MQW3"/>
<feature type="region of interest" description="Disordered" evidence="2">
    <location>
        <begin position="1"/>
        <end position="89"/>
    </location>
</feature>
<protein>
    <submittedName>
        <fullName evidence="3">Predicted protein</fullName>
    </submittedName>
</protein>
<dbReference type="KEGG" id="mpp:MICPUCDRAFT_57434"/>
<dbReference type="OrthoDB" id="264917at2759"/>
<name>C1MQW3_MICPC</name>
<evidence type="ECO:0000313" key="4">
    <source>
        <dbReference type="Proteomes" id="UP000001876"/>
    </source>
</evidence>
<evidence type="ECO:0000313" key="3">
    <source>
        <dbReference type="EMBL" id="EEH58151.1"/>
    </source>
</evidence>
<keyword evidence="4" id="KW-1185">Reference proteome</keyword>
<evidence type="ECO:0000256" key="2">
    <source>
        <dbReference type="SAM" id="MobiDB-lite"/>
    </source>
</evidence>
<reference evidence="3 4" key="1">
    <citation type="journal article" date="2009" name="Science">
        <title>Green evolution and dynamic adaptations revealed by genomes of the marine picoeukaryotes Micromonas.</title>
        <authorList>
            <person name="Worden A.Z."/>
            <person name="Lee J.H."/>
            <person name="Mock T."/>
            <person name="Rouze P."/>
            <person name="Simmons M.P."/>
            <person name="Aerts A.L."/>
            <person name="Allen A.E."/>
            <person name="Cuvelier M.L."/>
            <person name="Derelle E."/>
            <person name="Everett M.V."/>
            <person name="Foulon E."/>
            <person name="Grimwood J."/>
            <person name="Gundlach H."/>
            <person name="Henrissat B."/>
            <person name="Napoli C."/>
            <person name="McDonald S.M."/>
            <person name="Parker M.S."/>
            <person name="Rombauts S."/>
            <person name="Salamov A."/>
            <person name="Von Dassow P."/>
            <person name="Badger J.H."/>
            <person name="Coutinho P.M."/>
            <person name="Demir E."/>
            <person name="Dubchak I."/>
            <person name="Gentemann C."/>
            <person name="Eikrem W."/>
            <person name="Gready J.E."/>
            <person name="John U."/>
            <person name="Lanier W."/>
            <person name="Lindquist E.A."/>
            <person name="Lucas S."/>
            <person name="Mayer K.F."/>
            <person name="Moreau H."/>
            <person name="Not F."/>
            <person name="Otillar R."/>
            <person name="Panaud O."/>
            <person name="Pangilinan J."/>
            <person name="Paulsen I."/>
            <person name="Piegu B."/>
            <person name="Poliakov A."/>
            <person name="Robbens S."/>
            <person name="Schmutz J."/>
            <person name="Toulza E."/>
            <person name="Wyss T."/>
            <person name="Zelensky A."/>
            <person name="Zhou K."/>
            <person name="Armbrust E.V."/>
            <person name="Bhattacharya D."/>
            <person name="Goodenough U.W."/>
            <person name="Van de Peer Y."/>
            <person name="Grigoriev I.V."/>
        </authorList>
    </citation>
    <scope>NUCLEOTIDE SEQUENCE [LARGE SCALE GENOMIC DNA]</scope>
    <source>
        <strain evidence="3 4">CCMP1545</strain>
    </source>
</reference>
<dbReference type="InterPro" id="IPR046336">
    <property type="entry name" value="Lon_prtase_N_sf"/>
</dbReference>
<evidence type="ECO:0000256" key="1">
    <source>
        <dbReference type="SAM" id="Coils"/>
    </source>
</evidence>
<feature type="coiled-coil region" evidence="1">
    <location>
        <begin position="92"/>
        <end position="131"/>
    </location>
</feature>
<gene>
    <name evidence="3" type="ORF">MICPUCDRAFT_57434</name>
</gene>
<proteinExistence type="predicted"/>
<feature type="compositionally biased region" description="Acidic residues" evidence="2">
    <location>
        <begin position="199"/>
        <end position="208"/>
    </location>
</feature>
<dbReference type="GeneID" id="9683263"/>
<feature type="compositionally biased region" description="Low complexity" evidence="2">
    <location>
        <begin position="64"/>
        <end position="85"/>
    </location>
</feature>
<dbReference type="Gene3D" id="2.30.130.40">
    <property type="entry name" value="LON domain-like"/>
    <property type="match status" value="1"/>
</dbReference>
<accession>C1MQW3</accession>
<organism evidence="4">
    <name type="scientific">Micromonas pusilla (strain CCMP1545)</name>
    <name type="common">Picoplanktonic green alga</name>
    <dbReference type="NCBI Taxonomy" id="564608"/>
    <lineage>
        <taxon>Eukaryota</taxon>
        <taxon>Viridiplantae</taxon>
        <taxon>Chlorophyta</taxon>
        <taxon>Mamiellophyceae</taxon>
        <taxon>Mamiellales</taxon>
        <taxon>Mamiellaceae</taxon>
        <taxon>Micromonas</taxon>
    </lineage>
</organism>
<dbReference type="SUPFAM" id="SSF88697">
    <property type="entry name" value="PUA domain-like"/>
    <property type="match status" value="1"/>
</dbReference>
<sequence length="563" mass="60134">MTTTAPTRGTALRPSASRARGARAQRAASTPARIASYPGRAARSSVRCRAWKLPSFFGKKDASSEPSESPSDARSSLESTSPSSSVDTINALNALLGNSDEEEEMRREEEADRARAEVQAAAERAKAERAVRAKAFKSEAAEALRLQQLQMIFLDIPIFPAPGRALLTNSAEKDPAVVEISSLPETTWIEGALPKGADADAETEDEDDGKPRYLEPPMPSERLPGEFSIPVIPYPMACVPGSRVRLNLFEPRWLTLFSKLIHGKDETGLVLESWRGDARIDLSRNESCKSYEAKDDDLYEIIPGYGRMPETDFAARGTYGALYRRPDGKLASVGTAMVVSAHDVVVNGQVLSIYAKGMSRFKVLRVRQVNPYMVVDAVPIEDDGDGAGDVLPAAAEGAGEAKNNVVGATLKEEPVSVSDEAEFGTATASSAALATALERVMAADSYYSDAIGLGEAWSETNLRKKVTAMNDFAVADAMLYGKPDVALRLLASTSASERAGAVMGVVRGMEAAVAAGVTPRTARLGRTALSFAGIFALGFGLAAFRDAIDAYYFLHNGGGVDMF</sequence>
<dbReference type="AlphaFoldDB" id="C1MQW3"/>
<dbReference type="Proteomes" id="UP000001876">
    <property type="component" value="Unassembled WGS sequence"/>
</dbReference>
<dbReference type="OMA" id="PYYMEAI"/>
<dbReference type="EMBL" id="GG663738">
    <property type="protein sequence ID" value="EEH58151.1"/>
    <property type="molecule type" value="Genomic_DNA"/>
</dbReference>
<keyword evidence="1" id="KW-0175">Coiled coil</keyword>